<accession>A0A1G5V8Y8</accession>
<dbReference type="Proteomes" id="UP000199689">
    <property type="component" value="Unassembled WGS sequence"/>
</dbReference>
<name>A0A1G5V8Y8_9FIRM</name>
<dbReference type="OrthoDB" id="9788773at2"/>
<dbReference type="AlphaFoldDB" id="A0A1G5V8Y8"/>
<dbReference type="STRING" id="209880.SAMN02910343_00478"/>
<dbReference type="NCBIfam" id="NF003361">
    <property type="entry name" value="PRK04435.1"/>
    <property type="match status" value="1"/>
</dbReference>
<evidence type="ECO:0000313" key="1">
    <source>
        <dbReference type="EMBL" id="SDA42299.1"/>
    </source>
</evidence>
<gene>
    <name evidence="1" type="ORF">SAMN02910343_00478</name>
</gene>
<dbReference type="EMBL" id="FMXA01000005">
    <property type="protein sequence ID" value="SDA42299.1"/>
    <property type="molecule type" value="Genomic_DNA"/>
</dbReference>
<proteinExistence type="predicted"/>
<reference evidence="1 2" key="1">
    <citation type="submission" date="2016-10" db="EMBL/GenBank/DDBJ databases">
        <authorList>
            <person name="de Groot N.N."/>
        </authorList>
    </citation>
    <scope>NUCLEOTIDE SEQUENCE [LARGE SCALE GENOMIC DNA]</scope>
    <source>
        <strain evidence="1 2">DSM 15230</strain>
    </source>
</reference>
<dbReference type="InterPro" id="IPR008310">
    <property type="entry name" value="UPF0735_ACT_dom-cont"/>
</dbReference>
<evidence type="ECO:0000313" key="2">
    <source>
        <dbReference type="Proteomes" id="UP000199689"/>
    </source>
</evidence>
<sequence>MKNQNRQFYLVDFQILSEAIKKTIQTKELLKEGEAETINEAVKKTGISRSAYYKYKDHVAPALDMQDDAIVSLAITTVDDIAVCSRILRKIAKGKNRVVTLNRGLPVKKQTLISLAFETAETRSDIKKLITNIENMKGVKDVRQIGGGEE</sequence>
<dbReference type="RefSeq" id="WP_091363453.1">
    <property type="nucleotide sequence ID" value="NZ_CAUWGZ010000011.1"/>
</dbReference>
<organism evidence="1 2">
    <name type="scientific">Allisonella histaminiformans</name>
    <dbReference type="NCBI Taxonomy" id="209880"/>
    <lineage>
        <taxon>Bacteria</taxon>
        <taxon>Bacillati</taxon>
        <taxon>Bacillota</taxon>
        <taxon>Negativicutes</taxon>
        <taxon>Veillonellales</taxon>
        <taxon>Veillonellaceae</taxon>
        <taxon>Allisonella</taxon>
    </lineage>
</organism>
<dbReference type="GeneID" id="87755523"/>
<dbReference type="PIRSF" id="PIRSF025624">
    <property type="entry name" value="ACT_PheB"/>
    <property type="match status" value="1"/>
</dbReference>
<keyword evidence="2" id="KW-1185">Reference proteome</keyword>
<protein>
    <submittedName>
        <fullName evidence="1">Chorismate mutase</fullName>
    </submittedName>
</protein>